<reference evidence="1" key="1">
    <citation type="journal article" date="2019" name="Sci. Rep.">
        <title>Draft genome of Tanacetum cinerariifolium, the natural source of mosquito coil.</title>
        <authorList>
            <person name="Yamashiro T."/>
            <person name="Shiraishi A."/>
            <person name="Satake H."/>
            <person name="Nakayama K."/>
        </authorList>
    </citation>
    <scope>NUCLEOTIDE SEQUENCE</scope>
</reference>
<protein>
    <submittedName>
        <fullName evidence="1">Uncharacterized protein</fullName>
    </submittedName>
</protein>
<gene>
    <name evidence="1" type="ORF">Tci_045395</name>
</gene>
<name>A0A6L2MJI7_TANCI</name>
<accession>A0A6L2MJI7</accession>
<proteinExistence type="predicted"/>
<comment type="caution">
    <text evidence="1">The sequence shown here is derived from an EMBL/GenBank/DDBJ whole genome shotgun (WGS) entry which is preliminary data.</text>
</comment>
<organism evidence="1">
    <name type="scientific">Tanacetum cinerariifolium</name>
    <name type="common">Dalmatian daisy</name>
    <name type="synonym">Chrysanthemum cinerariifolium</name>
    <dbReference type="NCBI Taxonomy" id="118510"/>
    <lineage>
        <taxon>Eukaryota</taxon>
        <taxon>Viridiplantae</taxon>
        <taxon>Streptophyta</taxon>
        <taxon>Embryophyta</taxon>
        <taxon>Tracheophyta</taxon>
        <taxon>Spermatophyta</taxon>
        <taxon>Magnoliopsida</taxon>
        <taxon>eudicotyledons</taxon>
        <taxon>Gunneridae</taxon>
        <taxon>Pentapetalae</taxon>
        <taxon>asterids</taxon>
        <taxon>campanulids</taxon>
        <taxon>Asterales</taxon>
        <taxon>Asteraceae</taxon>
        <taxon>Asteroideae</taxon>
        <taxon>Anthemideae</taxon>
        <taxon>Anthemidinae</taxon>
        <taxon>Tanacetum</taxon>
    </lineage>
</organism>
<dbReference type="EMBL" id="BKCJ010006685">
    <property type="protein sequence ID" value="GEU73417.1"/>
    <property type="molecule type" value="Genomic_DNA"/>
</dbReference>
<dbReference type="AlphaFoldDB" id="A0A6L2MJI7"/>
<sequence length="212" mass="24820">MLIKKSLWVELKRLFEPDADDVLWKLQRYMHYPITWKLHSDCGVHQVSSTTKRHDMFMLTEKDYPLSNEVMILMMSAKLQVEEDSEMARDLVMKIFMEANKPKSRSLDTSSKDKGVAMTMTMTMAQTLIKIKAEKAKLLNEQIAKRTYDQILTELVEFHNDDLILLFHSVALLYHQIKNPNNLPIFDDDQTNNVLVRTFLKAEKVKIMDLPE</sequence>
<evidence type="ECO:0000313" key="1">
    <source>
        <dbReference type="EMBL" id="GEU73417.1"/>
    </source>
</evidence>